<evidence type="ECO:0000256" key="2">
    <source>
        <dbReference type="ARBA" id="ARBA00022801"/>
    </source>
</evidence>
<dbReference type="Proteomes" id="UP000002668">
    <property type="component" value="Genome"/>
</dbReference>
<accession>E4ZZX2</accession>
<dbReference type="AlphaFoldDB" id="E4ZZX2"/>
<evidence type="ECO:0000313" key="6">
    <source>
        <dbReference type="Proteomes" id="UP000002668"/>
    </source>
</evidence>
<dbReference type="OrthoDB" id="6428749at2759"/>
<dbReference type="SUPFAM" id="SSF75304">
    <property type="entry name" value="Amidase signature (AS) enzymes"/>
    <property type="match status" value="1"/>
</dbReference>
<gene>
    <name evidence="5" type="ORF">LEMA_P099630.1</name>
</gene>
<organism evidence="6">
    <name type="scientific">Leptosphaeria maculans (strain JN3 / isolate v23.1.3 / race Av1-4-5-6-7-8)</name>
    <name type="common">Blackleg fungus</name>
    <name type="synonym">Phoma lingam</name>
    <dbReference type="NCBI Taxonomy" id="985895"/>
    <lineage>
        <taxon>Eukaryota</taxon>
        <taxon>Fungi</taxon>
        <taxon>Dikarya</taxon>
        <taxon>Ascomycota</taxon>
        <taxon>Pezizomycotina</taxon>
        <taxon>Dothideomycetes</taxon>
        <taxon>Pleosporomycetidae</taxon>
        <taxon>Pleosporales</taxon>
        <taxon>Pleosporineae</taxon>
        <taxon>Leptosphaeriaceae</taxon>
        <taxon>Plenodomus</taxon>
        <taxon>Plenodomus lingam/Leptosphaeria maculans species complex</taxon>
    </lineage>
</organism>
<reference evidence="6" key="1">
    <citation type="journal article" date="2011" name="Nat. Commun.">
        <title>Effector diversification within compartments of the Leptosphaeria maculans genome affected by Repeat-Induced Point mutations.</title>
        <authorList>
            <person name="Rouxel T."/>
            <person name="Grandaubert J."/>
            <person name="Hane J.K."/>
            <person name="Hoede C."/>
            <person name="van de Wouw A.P."/>
            <person name="Couloux A."/>
            <person name="Dominguez V."/>
            <person name="Anthouard V."/>
            <person name="Bally P."/>
            <person name="Bourras S."/>
            <person name="Cozijnsen A.J."/>
            <person name="Ciuffetti L.M."/>
            <person name="Degrave A."/>
            <person name="Dilmaghani A."/>
            <person name="Duret L."/>
            <person name="Fudal I."/>
            <person name="Goodwin S.B."/>
            <person name="Gout L."/>
            <person name="Glaser N."/>
            <person name="Linglin J."/>
            <person name="Kema G.H.J."/>
            <person name="Lapalu N."/>
            <person name="Lawrence C.B."/>
            <person name="May K."/>
            <person name="Meyer M."/>
            <person name="Ollivier B."/>
            <person name="Poulain J."/>
            <person name="Schoch C.L."/>
            <person name="Simon A."/>
            <person name="Spatafora J.W."/>
            <person name="Stachowiak A."/>
            <person name="Turgeon B.G."/>
            <person name="Tyler B.M."/>
            <person name="Vincent D."/>
            <person name="Weissenbach J."/>
            <person name="Amselem J."/>
            <person name="Quesneville H."/>
            <person name="Oliver R.P."/>
            <person name="Wincker P."/>
            <person name="Balesdent M.-H."/>
            <person name="Howlett B.J."/>
        </authorList>
    </citation>
    <scope>NUCLEOTIDE SEQUENCE [LARGE SCALE GENOMIC DNA]</scope>
    <source>
        <strain evidence="6">JN3 / isolate v23.1.3 / race Av1-4-5-6-7-8</strain>
    </source>
</reference>
<feature type="compositionally biased region" description="Polar residues" evidence="3">
    <location>
        <begin position="27"/>
        <end position="40"/>
    </location>
</feature>
<keyword evidence="6" id="KW-1185">Reference proteome</keyword>
<evidence type="ECO:0000313" key="5">
    <source>
        <dbReference type="EMBL" id="CBX96832.1"/>
    </source>
</evidence>
<dbReference type="InParanoid" id="E4ZZX2"/>
<dbReference type="Pfam" id="PF01425">
    <property type="entry name" value="Amidase"/>
    <property type="match status" value="1"/>
</dbReference>
<evidence type="ECO:0000256" key="3">
    <source>
        <dbReference type="SAM" id="MobiDB-lite"/>
    </source>
</evidence>
<dbReference type="GO" id="GO:0016787">
    <property type="term" value="F:hydrolase activity"/>
    <property type="evidence" value="ECO:0007669"/>
    <property type="project" value="UniProtKB-KW"/>
</dbReference>
<evidence type="ECO:0000259" key="4">
    <source>
        <dbReference type="Pfam" id="PF01425"/>
    </source>
</evidence>
<name>E4ZZX2_LEPMJ</name>
<comment type="similarity">
    <text evidence="1">Belongs to the amidase family.</text>
</comment>
<dbReference type="VEuPathDB" id="FungiDB:LEMA_P099630.1"/>
<feature type="domain" description="Amidase" evidence="4">
    <location>
        <begin position="80"/>
        <end position="351"/>
    </location>
</feature>
<dbReference type="PANTHER" id="PTHR46072:SF5">
    <property type="entry name" value="GENERAL AMIDASE-C"/>
    <property type="match status" value="1"/>
</dbReference>
<dbReference type="EMBL" id="FP929130">
    <property type="protein sequence ID" value="CBX96832.1"/>
    <property type="molecule type" value="Genomic_DNA"/>
</dbReference>
<feature type="region of interest" description="Disordered" evidence="3">
    <location>
        <begin position="18"/>
        <end position="41"/>
    </location>
</feature>
<proteinExistence type="inferred from homology"/>
<dbReference type="InterPro" id="IPR036928">
    <property type="entry name" value="AS_sf"/>
</dbReference>
<dbReference type="STRING" id="985895.E4ZZX2"/>
<dbReference type="HOGENOM" id="CLU_009600_9_2_1"/>
<keyword evidence="2" id="KW-0378">Hydrolase</keyword>
<dbReference type="Gene3D" id="3.90.1300.10">
    <property type="entry name" value="Amidase signature (AS) domain"/>
    <property type="match status" value="1"/>
</dbReference>
<dbReference type="eggNOG" id="KOG1212">
    <property type="taxonomic scope" value="Eukaryota"/>
</dbReference>
<evidence type="ECO:0000256" key="1">
    <source>
        <dbReference type="ARBA" id="ARBA00009199"/>
    </source>
</evidence>
<sequence>MAGQNDCTPIEPIETLIHHGIPPPLQTGKSKPPQNASTRNVLDIPRKSGLLTPRELEITENYDATELVRLMCTLQLSSVDVVTAFRKRAAIAQQCLSCLTEIMFDEALATARECDEYLARHGRPKGNLHGLPISVKDSTTDSALVQILRDAGAVFYVKTNLPQTIMTADSHNHIFGRTLNPHNLSFTAGGSSGGEAALVAMRGSVLGVATDIAGSTRIPALCCGVSSIKQTASRLPFAGQVMPGKLLSPGAIAPVIGPCGHSIRDYELFMRTRSVQPETRKLRFGLLRGFSQRPLRPPIARALHSVATMLKNHGHELVLLDDKVPNLYDTAVLSWKYFMLDTQKTAMKNIKASGEPPIPSLAITGFSQLEGWEATLDKLFDMNVERATISRA</sequence>
<dbReference type="OMA" id="CLDIPAK"/>
<dbReference type="InterPro" id="IPR023631">
    <property type="entry name" value="Amidase_dom"/>
</dbReference>
<protein>
    <recommendedName>
        <fullName evidence="4">Amidase domain-containing protein</fullName>
    </recommendedName>
</protein>
<dbReference type="PANTHER" id="PTHR46072">
    <property type="entry name" value="AMIDASE-RELATED-RELATED"/>
    <property type="match status" value="1"/>
</dbReference>